<evidence type="ECO:0000313" key="10">
    <source>
        <dbReference type="Proteomes" id="UP001652623"/>
    </source>
</evidence>
<evidence type="ECO:0000256" key="1">
    <source>
        <dbReference type="ARBA" id="ARBA00004123"/>
    </source>
</evidence>
<dbReference type="Proteomes" id="UP001652623">
    <property type="component" value="Chromosome 8"/>
</dbReference>
<feature type="domain" description="RNA polymerase III subunit RPC82-related helix-turn-helix" evidence="8">
    <location>
        <begin position="10"/>
        <end position="68"/>
    </location>
</feature>
<evidence type="ECO:0000259" key="8">
    <source>
        <dbReference type="Pfam" id="PF08221"/>
    </source>
</evidence>
<dbReference type="PANTHER" id="PTHR12949">
    <property type="entry name" value="RNA POLYMERASE III DNA DIRECTED -RELATED"/>
    <property type="match status" value="1"/>
</dbReference>
<dbReference type="Pfam" id="PF22536">
    <property type="entry name" value="WHD_POLR3C"/>
    <property type="match status" value="1"/>
</dbReference>
<keyword evidence="3 5" id="KW-0804">Transcription</keyword>
<dbReference type="RefSeq" id="XP_048326846.2">
    <property type="nucleotide sequence ID" value="XM_048470889.2"/>
</dbReference>
<dbReference type="GeneID" id="107414510"/>
<evidence type="ECO:0000256" key="4">
    <source>
        <dbReference type="ARBA" id="ARBA00023242"/>
    </source>
</evidence>
<evidence type="ECO:0000256" key="2">
    <source>
        <dbReference type="ARBA" id="ARBA00022478"/>
    </source>
</evidence>
<dbReference type="InterPro" id="IPR039748">
    <property type="entry name" value="RPC3"/>
</dbReference>
<dbReference type="InterPro" id="IPR055207">
    <property type="entry name" value="POLR3C_WHD"/>
</dbReference>
<feature type="region of interest" description="Disordered" evidence="6">
    <location>
        <begin position="220"/>
        <end position="240"/>
    </location>
</feature>
<comment type="subcellular location">
    <subcellularLocation>
        <location evidence="1 5">Nucleus</location>
    </subcellularLocation>
</comment>
<dbReference type="InterPro" id="IPR008806">
    <property type="entry name" value="RNA_pol_III_Rpc82_C"/>
</dbReference>
<sequence length="524" mass="59885">MVTPYGIKFAVHIVTSHFGNLVAKVCENLLKRGPLTLQQLVRFTELTSVQVKNSLLILIQHNCVQAFSAEQPDDIVNGQIQTQYLALFDNILHRLRFPKFLEMVSQELDKDCEQLLEGLLQHGRLTQEQMYERAKSFKSGVQNDARESFQKLVTARFIEQCPAPEPFVAEPSPDETPAKKRGAKSAKVVEVRKTLEQCVLEAAAPMEALRFSIMTNLEAENDTEMSKDSSPIMHAGEKRKSDTLELDGEFASDNKEVTLWRANFEEFIRCLRHKACVENVRARLDDGAAIVLRALLKATRAAENKVKMENSASLSLNSIFEEVMKSEAGRSMTLDRVRASLVQLGCPSSMAIDELYSVDLKNNIELARNDEVESIVLKRHGKDAYRMFRLLSKAGRLLETDKISDMTLVEKKDTPKILYKLWQDDYLYMEKVTVTVPRQLNFLLWKVNKTILYERVLDEMYHAALNLSLRTAYEMDQQKEVLAVPLAKRTGPLEKQCERIKKVKIYLESSLMKLDDAIMLFHDF</sequence>
<comment type="similarity">
    <text evidence="5">Belongs to the eukaryotic RPC3/POLR3C RNA polymerase subunit family.</text>
</comment>
<comment type="subunit">
    <text evidence="5">Component of the RNA polymerase III (Pol III) complex consisting of 17 subunits.</text>
</comment>
<dbReference type="PANTHER" id="PTHR12949:SF0">
    <property type="entry name" value="DNA-DIRECTED RNA POLYMERASE III SUBUNIT RPC3"/>
    <property type="match status" value="1"/>
</dbReference>
<keyword evidence="2 5" id="KW-0240">DNA-directed RNA polymerase</keyword>
<keyword evidence="10" id="KW-1185">Reference proteome</keyword>
<protein>
    <recommendedName>
        <fullName evidence="5">DNA-directed RNA polymerase III subunit RPC3</fullName>
        <shortName evidence="5">RNA polymerase III subunit C3</shortName>
    </recommendedName>
</protein>
<evidence type="ECO:0000256" key="6">
    <source>
        <dbReference type="SAM" id="MobiDB-lite"/>
    </source>
</evidence>
<gene>
    <name evidence="11" type="primary">LOC107414510</name>
</gene>
<keyword evidence="4 5" id="KW-0539">Nucleus</keyword>
<accession>A0ABM3IEV6</accession>
<name>A0ABM3IEV6_ZIZJJ</name>
<evidence type="ECO:0000256" key="5">
    <source>
        <dbReference type="RuleBase" id="RU367076"/>
    </source>
</evidence>
<proteinExistence type="inferred from homology"/>
<reference evidence="11" key="1">
    <citation type="submission" date="2025-08" db="UniProtKB">
        <authorList>
            <consortium name="RefSeq"/>
        </authorList>
    </citation>
    <scope>IDENTIFICATION</scope>
    <source>
        <tissue evidence="11">Seedling</tissue>
    </source>
</reference>
<evidence type="ECO:0000313" key="11">
    <source>
        <dbReference type="RefSeq" id="XP_048326846.2"/>
    </source>
</evidence>
<feature type="domain" description="DNA-directed RNA polymerase III subunit RPC3 winged-helix" evidence="9">
    <location>
        <begin position="372"/>
        <end position="434"/>
    </location>
</feature>
<comment type="function">
    <text evidence="5">DNA-dependent RNA polymerase catalyzes the transcription of DNA into RNA using the four ribonucleoside triphosphates as substrates. Specific core component of RNA polymerase III which synthesizes small RNAs, such as 5S rRNA and tRNAs.</text>
</comment>
<feature type="domain" description="RNA polymerase III Rpc82 C -terminal" evidence="7">
    <location>
        <begin position="147"/>
        <end position="335"/>
    </location>
</feature>
<evidence type="ECO:0000259" key="9">
    <source>
        <dbReference type="Pfam" id="PF22536"/>
    </source>
</evidence>
<dbReference type="Gene3D" id="1.10.10.10">
    <property type="entry name" value="Winged helix-like DNA-binding domain superfamily/Winged helix DNA-binding domain"/>
    <property type="match status" value="4"/>
</dbReference>
<dbReference type="InterPro" id="IPR013197">
    <property type="entry name" value="RNA_pol_III_RPC82-rel_HTH"/>
</dbReference>
<evidence type="ECO:0000259" key="7">
    <source>
        <dbReference type="Pfam" id="PF05645"/>
    </source>
</evidence>
<dbReference type="Pfam" id="PF05645">
    <property type="entry name" value="RNA_pol_Rpc82"/>
    <property type="match status" value="1"/>
</dbReference>
<dbReference type="InterPro" id="IPR036388">
    <property type="entry name" value="WH-like_DNA-bd_sf"/>
</dbReference>
<evidence type="ECO:0000256" key="3">
    <source>
        <dbReference type="ARBA" id="ARBA00023163"/>
    </source>
</evidence>
<dbReference type="Pfam" id="PF08221">
    <property type="entry name" value="HTH_9"/>
    <property type="match status" value="1"/>
</dbReference>
<organism evidence="10 11">
    <name type="scientific">Ziziphus jujuba</name>
    <name type="common">Chinese jujube</name>
    <name type="synonym">Ziziphus sativa</name>
    <dbReference type="NCBI Taxonomy" id="326968"/>
    <lineage>
        <taxon>Eukaryota</taxon>
        <taxon>Viridiplantae</taxon>
        <taxon>Streptophyta</taxon>
        <taxon>Embryophyta</taxon>
        <taxon>Tracheophyta</taxon>
        <taxon>Spermatophyta</taxon>
        <taxon>Magnoliopsida</taxon>
        <taxon>eudicotyledons</taxon>
        <taxon>Gunneridae</taxon>
        <taxon>Pentapetalae</taxon>
        <taxon>rosids</taxon>
        <taxon>fabids</taxon>
        <taxon>Rosales</taxon>
        <taxon>Rhamnaceae</taxon>
        <taxon>Paliureae</taxon>
        <taxon>Ziziphus</taxon>
    </lineage>
</organism>